<feature type="transmembrane region" description="Helical" evidence="2">
    <location>
        <begin position="86"/>
        <end position="106"/>
    </location>
</feature>
<dbReference type="PANTHER" id="PTHR21041:SF17">
    <property type="entry name" value="E3 UBIQUITIN-PROTEIN LIGASE DCST1"/>
    <property type="match status" value="1"/>
</dbReference>
<evidence type="ECO:0000256" key="1">
    <source>
        <dbReference type="SAM" id="MobiDB-lite"/>
    </source>
</evidence>
<keyword evidence="2" id="KW-0812">Transmembrane</keyword>
<dbReference type="Proteomes" id="UP001219934">
    <property type="component" value="Unassembled WGS sequence"/>
</dbReference>
<proteinExistence type="predicted"/>
<comment type="caution">
    <text evidence="3">The sequence shown here is derived from an EMBL/GenBank/DDBJ whole genome shotgun (WGS) entry which is preliminary data.</text>
</comment>
<feature type="compositionally biased region" description="Polar residues" evidence="1">
    <location>
        <begin position="268"/>
        <end position="280"/>
    </location>
</feature>
<keyword evidence="4" id="KW-1185">Reference proteome</keyword>
<evidence type="ECO:0000256" key="2">
    <source>
        <dbReference type="SAM" id="Phobius"/>
    </source>
</evidence>
<keyword evidence="2" id="KW-0472">Membrane</keyword>
<feature type="transmembrane region" description="Helical" evidence="2">
    <location>
        <begin position="42"/>
        <end position="66"/>
    </location>
</feature>
<feature type="region of interest" description="Disordered" evidence="1">
    <location>
        <begin position="211"/>
        <end position="280"/>
    </location>
</feature>
<sequence length="292" mass="32380">MADTDRHRDPHSTVERLSLNFLPPVVHRLLFSQSEEFPGGRLLLRALYGAVSGTVLFLGLCHSLPLTFDLQLAAAAVFIDDKYKCILVICVCVFVCVGVCAACCSCSSSCRCSLLLMFPSMLGTRGRAYLMLLLLTVLCRGPLSNIQSNVETAALSLCCNLDLQIHHSKQLMDDKEEFQSEVRSVSRTFQEVRDQVVRQYGYDFNRKYSAGTGSSTQDNRKYSAGTGSNTQDNRKYKAGTGSSTQDNRKFKAGTGSSTQDNRKYKAGTGSSTQEQFSSRTMMQCDKDDVYYM</sequence>
<accession>A0AAD6ACJ8</accession>
<evidence type="ECO:0000313" key="4">
    <source>
        <dbReference type="Proteomes" id="UP001219934"/>
    </source>
</evidence>
<gene>
    <name evidence="3" type="ORF">JOQ06_024369</name>
</gene>
<dbReference type="InterPro" id="IPR051856">
    <property type="entry name" value="CSR-E3_Ligase_Protein"/>
</dbReference>
<dbReference type="AlphaFoldDB" id="A0AAD6ACJ8"/>
<reference evidence="3" key="1">
    <citation type="submission" date="2022-11" db="EMBL/GenBank/DDBJ databases">
        <title>Chromosome-level genome of Pogonophryne albipinna.</title>
        <authorList>
            <person name="Jo E."/>
        </authorList>
    </citation>
    <scope>NUCLEOTIDE SEQUENCE</scope>
    <source>
        <strain evidence="3">SGF0006</strain>
        <tissue evidence="3">Muscle</tissue>
    </source>
</reference>
<organism evidence="3 4">
    <name type="scientific">Pogonophryne albipinna</name>
    <dbReference type="NCBI Taxonomy" id="1090488"/>
    <lineage>
        <taxon>Eukaryota</taxon>
        <taxon>Metazoa</taxon>
        <taxon>Chordata</taxon>
        <taxon>Craniata</taxon>
        <taxon>Vertebrata</taxon>
        <taxon>Euteleostomi</taxon>
        <taxon>Actinopterygii</taxon>
        <taxon>Neopterygii</taxon>
        <taxon>Teleostei</taxon>
        <taxon>Neoteleostei</taxon>
        <taxon>Acanthomorphata</taxon>
        <taxon>Eupercaria</taxon>
        <taxon>Perciformes</taxon>
        <taxon>Notothenioidei</taxon>
        <taxon>Pogonophryne</taxon>
    </lineage>
</organism>
<protein>
    <submittedName>
        <fullName evidence="3">Uncharacterized protein</fullName>
    </submittedName>
</protein>
<dbReference type="PANTHER" id="PTHR21041">
    <property type="entry name" value="DENDRITIC CELL-SPECIFIC TRANSMEMBRANE PROTEIN"/>
    <property type="match status" value="1"/>
</dbReference>
<dbReference type="EMBL" id="JAPTMU010000061">
    <property type="protein sequence ID" value="KAJ4922684.1"/>
    <property type="molecule type" value="Genomic_DNA"/>
</dbReference>
<evidence type="ECO:0000313" key="3">
    <source>
        <dbReference type="EMBL" id="KAJ4922684.1"/>
    </source>
</evidence>
<name>A0AAD6ACJ8_9TELE</name>
<keyword evidence="2" id="KW-1133">Transmembrane helix</keyword>